<evidence type="ECO:0000313" key="2">
    <source>
        <dbReference type="Proteomes" id="UP000635726"/>
    </source>
</evidence>
<organism evidence="1 2">
    <name type="scientific">Deinococcus aquiradiocola</name>
    <dbReference type="NCBI Taxonomy" id="393059"/>
    <lineage>
        <taxon>Bacteria</taxon>
        <taxon>Thermotogati</taxon>
        <taxon>Deinococcota</taxon>
        <taxon>Deinococci</taxon>
        <taxon>Deinococcales</taxon>
        <taxon>Deinococcaceae</taxon>
        <taxon>Deinococcus</taxon>
    </lineage>
</organism>
<gene>
    <name evidence="1" type="ORF">GCM10008939_05590</name>
</gene>
<dbReference type="Proteomes" id="UP000635726">
    <property type="component" value="Unassembled WGS sequence"/>
</dbReference>
<comment type="caution">
    <text evidence="1">The sequence shown here is derived from an EMBL/GenBank/DDBJ whole genome shotgun (WGS) entry which is preliminary data.</text>
</comment>
<reference evidence="1" key="1">
    <citation type="journal article" date="2014" name="Int. J. Syst. Evol. Microbiol.">
        <title>Complete genome sequence of Corynebacterium casei LMG S-19264T (=DSM 44701T), isolated from a smear-ripened cheese.</title>
        <authorList>
            <consortium name="US DOE Joint Genome Institute (JGI-PGF)"/>
            <person name="Walter F."/>
            <person name="Albersmeier A."/>
            <person name="Kalinowski J."/>
            <person name="Ruckert C."/>
        </authorList>
    </citation>
    <scope>NUCLEOTIDE SEQUENCE</scope>
    <source>
        <strain evidence="1">JCM 14371</strain>
    </source>
</reference>
<evidence type="ECO:0000313" key="1">
    <source>
        <dbReference type="EMBL" id="GGJ64570.1"/>
    </source>
</evidence>
<reference evidence="1" key="2">
    <citation type="submission" date="2020-09" db="EMBL/GenBank/DDBJ databases">
        <authorList>
            <person name="Sun Q."/>
            <person name="Ohkuma M."/>
        </authorList>
    </citation>
    <scope>NUCLEOTIDE SEQUENCE</scope>
    <source>
        <strain evidence="1">JCM 14371</strain>
    </source>
</reference>
<name>A0A917P6T4_9DEIO</name>
<dbReference type="EMBL" id="BMOE01000001">
    <property type="protein sequence ID" value="GGJ64570.1"/>
    <property type="molecule type" value="Genomic_DNA"/>
</dbReference>
<proteinExistence type="predicted"/>
<sequence length="176" mass="19185">MTPPPSPVRPSVPVGGRPAGYLQLESYSSLRKFWSYLNGAALAGRRLTLVRGDSLDSCRRRISGYCIPNAGGLVDQGRVLAALEDGLTPHPALLALLGGEVGPLRTVLNEGYDLHLEFVLAFTAARDLIVRPDFRYRVSEFVPPAEPLPDGVPLVPRRFARDELRVLLDRACGITL</sequence>
<protein>
    <submittedName>
        <fullName evidence="1">Uncharacterized protein</fullName>
    </submittedName>
</protein>
<dbReference type="RefSeq" id="WP_188960669.1">
    <property type="nucleotide sequence ID" value="NZ_BMOE01000001.1"/>
</dbReference>
<accession>A0A917P6T4</accession>
<keyword evidence="2" id="KW-1185">Reference proteome</keyword>
<dbReference type="AlphaFoldDB" id="A0A917P6T4"/>